<keyword evidence="3" id="KW-1185">Reference proteome</keyword>
<feature type="domain" description="Heterokaryon incompatibility" evidence="1">
    <location>
        <begin position="232"/>
        <end position="386"/>
    </location>
</feature>
<protein>
    <recommendedName>
        <fullName evidence="1">Heterokaryon incompatibility domain-containing protein</fullName>
    </recommendedName>
</protein>
<comment type="caution">
    <text evidence="2">The sequence shown here is derived from an EMBL/GenBank/DDBJ whole genome shotgun (WGS) entry which is preliminary data.</text>
</comment>
<dbReference type="Proteomes" id="UP000288429">
    <property type="component" value="Unassembled WGS sequence"/>
</dbReference>
<dbReference type="InterPro" id="IPR010730">
    <property type="entry name" value="HET"/>
</dbReference>
<dbReference type="PANTHER" id="PTHR33112">
    <property type="entry name" value="DOMAIN PROTEIN, PUTATIVE-RELATED"/>
    <property type="match status" value="1"/>
</dbReference>
<dbReference type="PANTHER" id="PTHR33112:SF9">
    <property type="entry name" value="HETEROKARYON INCOMPATIBILITY DOMAIN-CONTAINING PROTEIN"/>
    <property type="match status" value="1"/>
</dbReference>
<proteinExistence type="predicted"/>
<organism evidence="2 3">
    <name type="scientific">Fusarium ambrosium</name>
    <dbReference type="NCBI Taxonomy" id="131363"/>
    <lineage>
        <taxon>Eukaryota</taxon>
        <taxon>Fungi</taxon>
        <taxon>Dikarya</taxon>
        <taxon>Ascomycota</taxon>
        <taxon>Pezizomycotina</taxon>
        <taxon>Sordariomycetes</taxon>
        <taxon>Hypocreomycetidae</taxon>
        <taxon>Hypocreales</taxon>
        <taxon>Nectriaceae</taxon>
        <taxon>Fusarium</taxon>
        <taxon>Fusarium solani species complex</taxon>
    </lineage>
</organism>
<gene>
    <name evidence="2" type="ORF">CDV31_004490</name>
</gene>
<dbReference type="EMBL" id="NIZV01000043">
    <property type="protein sequence ID" value="RSM16718.1"/>
    <property type="molecule type" value="Genomic_DNA"/>
</dbReference>
<evidence type="ECO:0000259" key="1">
    <source>
        <dbReference type="Pfam" id="PF06985"/>
    </source>
</evidence>
<name>A0A428UR12_9HYPO</name>
<dbReference type="AlphaFoldDB" id="A0A428UR12"/>
<dbReference type="Pfam" id="PF06985">
    <property type="entry name" value="HET"/>
    <property type="match status" value="1"/>
</dbReference>
<reference evidence="2 3" key="1">
    <citation type="submission" date="2017-06" db="EMBL/GenBank/DDBJ databases">
        <title>Cmopartive genomic analysis of Ambrosia Fusariam Clade fungi.</title>
        <authorList>
            <person name="Stajich J.E."/>
            <person name="Carrillo J."/>
            <person name="Kijimoto T."/>
            <person name="Eskalen A."/>
            <person name="O'Donnell K."/>
            <person name="Kasson M."/>
        </authorList>
    </citation>
    <scope>NUCLEOTIDE SEQUENCE [LARGE SCALE GENOMIC DNA]</scope>
    <source>
        <strain evidence="2 3">NRRL 20438</strain>
    </source>
</reference>
<evidence type="ECO:0000313" key="3">
    <source>
        <dbReference type="Proteomes" id="UP000288429"/>
    </source>
</evidence>
<evidence type="ECO:0000313" key="2">
    <source>
        <dbReference type="EMBL" id="RSM16718.1"/>
    </source>
</evidence>
<accession>A0A428UR12</accession>
<sequence>MDFQPLRETSASTDTPLPEISLPAEWFSSPSVTEDTVQDRCNICSWDGKRRTLFHFNNFASPTLSSLKRSECVSCQLLFVACKNVLEKISDRKTGTSSPDAEFHITIWGSHFITTPNQNVPGQRIIAIIQDPKVLPYPVRVGFYVFIPACQYPGEPPVGLPTKRILSGPISPVSSASWARHRLETCLGAHDKCVLYRAQNYVPTRLIDVRPLGLESNVKLTQGLNLPKCTQYTALSYVWGDEKLQEHIKTTRSTLASHLDEIKLSSLPKTLRDAVVFTRNLGIDFLWVDSLCIIQNDQDEWTREAGRMYDVYGNSFVTLVALWGDNCDSGLFDSCAEWQAQQIATLRLGQDTWPLHISQEHEVLQLNHRWFDWEPPLLTRAWCFQERLVPPRCVFFGRSELLFGCHQGVDCECGINYGAVRHPPSNQDAFLSLSYMSERRDIDTRLSHGLEHGLRWVDPDPRKAWRQVVEDYSFLKLSSEKDRLIALGAVAKQLSYARPGEQYLSGLWSATLLIDLCWYVPAGKWDHGEEPGEKTTIPSWSWASRAKRVKYQGVDLISPTAEVTQVSCKYQNNNTFGVLMESKLILRGRVMRWLPGTSERNWTEEWISMVFFDSNGTSIHGACIREDGQRWKEIPPGTYLFELGYWSEDHLLRVFLVLNCRDEENSIFSRVAIINPASFIGDKDTEEIRELSRNFAEHSEIRECTII</sequence>